<dbReference type="GeneID" id="97258493"/>
<dbReference type="Pfam" id="PF15890">
    <property type="entry name" value="Peptidase_Mx1"/>
    <property type="match status" value="1"/>
</dbReference>
<dbReference type="HOGENOM" id="CLU_048099_0_0_10"/>
<dbReference type="Gene3D" id="3.40.390.70">
    <property type="match status" value="1"/>
</dbReference>
<feature type="chain" id="PRO_5003685279" description="Substrate import-associated zinc metallohydrolase lipoprotein" evidence="1">
    <location>
        <begin position="21"/>
        <end position="294"/>
    </location>
</feature>
<organism evidence="2 3">
    <name type="scientific">Ornithobacterium rhinotracheale (strain ATCC 51463 / DSM 15997 / CCUG 23171 / CIP 104009 / LMG 9086)</name>
    <dbReference type="NCBI Taxonomy" id="867902"/>
    <lineage>
        <taxon>Bacteria</taxon>
        <taxon>Pseudomonadati</taxon>
        <taxon>Bacteroidota</taxon>
        <taxon>Flavobacteriia</taxon>
        <taxon>Flavobacteriales</taxon>
        <taxon>Weeksellaceae</taxon>
        <taxon>Ornithobacterium</taxon>
    </lineage>
</organism>
<dbReference type="PATRIC" id="fig|867902.3.peg.1836"/>
<dbReference type="eggNOG" id="ENOG502ZA2M">
    <property type="taxonomic scope" value="Bacteria"/>
</dbReference>
<name>I4A254_ORNRL</name>
<dbReference type="PROSITE" id="PS51257">
    <property type="entry name" value="PROKAR_LIPOPROTEIN"/>
    <property type="match status" value="1"/>
</dbReference>
<dbReference type="AlphaFoldDB" id="I4A254"/>
<dbReference type="KEGG" id="orh:Ornrh_1893"/>
<evidence type="ECO:0008006" key="4">
    <source>
        <dbReference type="Google" id="ProtNLM"/>
    </source>
</evidence>
<protein>
    <recommendedName>
        <fullName evidence="4">Substrate import-associated zinc metallohydrolase lipoprotein</fullName>
    </recommendedName>
</protein>
<sequence>MKLNRIFLMLALSVFFASCGKDEVNTNEDVVVFDKGYKSDFDKYLESIYTEPYNVRFVYKWDDKSVDQSYQLVPVKYENAVKMANLVKYLCLDAYEQVAPKGFLRTYFPKNITLIGSAGYRNNGTMILGLADSGVKITLFDINNLNTKNVEALYARYFRTIFHEFSHIMHQTTDYPKEFRTISEKDYVGDSWNDAWKDEVSSLSRGFVSDYSSKEPNEDFVELLAHYVTFSPDRWEEMLNNAGDEGKAKLEKKMYIVKTYMKNVWKIDLDKLRNEVLSRATNLDNVDLDKIKIK</sequence>
<evidence type="ECO:0000256" key="1">
    <source>
        <dbReference type="SAM" id="SignalP"/>
    </source>
</evidence>
<keyword evidence="3" id="KW-1185">Reference proteome</keyword>
<feature type="signal peptide" evidence="1">
    <location>
        <begin position="1"/>
        <end position="20"/>
    </location>
</feature>
<dbReference type="EMBL" id="CP003283">
    <property type="protein sequence ID" value="AFL98038.1"/>
    <property type="molecule type" value="Genomic_DNA"/>
</dbReference>
<gene>
    <name evidence="2" type="ordered locus">Ornrh_1893</name>
</gene>
<evidence type="ECO:0000313" key="2">
    <source>
        <dbReference type="EMBL" id="AFL98038.1"/>
    </source>
</evidence>
<dbReference type="STRING" id="867902.Ornrh_1893"/>
<dbReference type="GeneID" id="71569942"/>
<evidence type="ECO:0000313" key="3">
    <source>
        <dbReference type="Proteomes" id="UP000006051"/>
    </source>
</evidence>
<dbReference type="RefSeq" id="WP_014791560.1">
    <property type="nucleotide sequence ID" value="NC_018016.1"/>
</dbReference>
<reference evidence="2 3" key="1">
    <citation type="submission" date="2012-06" db="EMBL/GenBank/DDBJ databases">
        <title>The complete genome of Ornithobacterium rhinotracheale DSM 15997.</title>
        <authorList>
            <consortium name="US DOE Joint Genome Institute (JGI-PGF)"/>
            <person name="Lucas S."/>
            <person name="Copeland A."/>
            <person name="Lapidus A."/>
            <person name="Goodwin L."/>
            <person name="Pitluck S."/>
            <person name="Peters L."/>
            <person name="Mikhailova N."/>
            <person name="Teshima H."/>
            <person name="Kyrpides N."/>
            <person name="Mavromatis K."/>
            <person name="Pagani I."/>
            <person name="Ivanova N."/>
            <person name="Ovchinnikova G."/>
            <person name="Zeytun A."/>
            <person name="Detter J.C."/>
            <person name="Han C."/>
            <person name="Land M."/>
            <person name="Hauser L."/>
            <person name="Markowitz V."/>
            <person name="Cheng J.-F."/>
            <person name="Hugenholtz P."/>
            <person name="Woyke T."/>
            <person name="Wu D."/>
            <person name="Lang E."/>
            <person name="Kopitz M."/>
            <person name="Brambilla E."/>
            <person name="Klenk H.-P."/>
            <person name="Eisen J.A."/>
        </authorList>
    </citation>
    <scope>NUCLEOTIDE SEQUENCE [LARGE SCALE GENOMIC DNA]</scope>
    <source>
        <strain evidence="3">ATCC 51463 / DSM 15997 / CCUG 23171 / LMG 9086</strain>
    </source>
</reference>
<proteinExistence type="predicted"/>
<accession>I4A254</accession>
<dbReference type="InterPro" id="IPR030890">
    <property type="entry name" value="LP_HExxH_w_TonB"/>
</dbReference>
<keyword evidence="1" id="KW-0732">Signal</keyword>
<dbReference type="NCBIfam" id="TIGR04549">
    <property type="entry name" value="LP_HExxH_w_tonB"/>
    <property type="match status" value="1"/>
</dbReference>
<dbReference type="Proteomes" id="UP000006051">
    <property type="component" value="Chromosome"/>
</dbReference>
<dbReference type="SUPFAM" id="SSF55486">
    <property type="entry name" value="Metalloproteases ('zincins'), catalytic domain"/>
    <property type="match status" value="1"/>
</dbReference>